<keyword evidence="5" id="KW-0479">Metal-binding</keyword>
<comment type="similarity">
    <text evidence="4">Belongs to the CDIP1/LITAF family.</text>
</comment>
<feature type="transmembrane region" description="Helical" evidence="9">
    <location>
        <begin position="105"/>
        <end position="127"/>
    </location>
</feature>
<dbReference type="Pfam" id="PF10601">
    <property type="entry name" value="zf-LITAF-like"/>
    <property type="match status" value="1"/>
</dbReference>
<proteinExistence type="inferred from homology"/>
<evidence type="ECO:0000313" key="11">
    <source>
        <dbReference type="Proteomes" id="UP000515150"/>
    </source>
</evidence>
<keyword evidence="9" id="KW-0812">Transmembrane</keyword>
<gene>
    <name evidence="12 13" type="primary">LOC114862329</name>
</gene>
<feature type="domain" description="LITAF" evidence="10">
    <location>
        <begin position="69"/>
        <end position="151"/>
    </location>
</feature>
<evidence type="ECO:0000256" key="5">
    <source>
        <dbReference type="ARBA" id="ARBA00022723"/>
    </source>
</evidence>
<dbReference type="RefSeq" id="XP_029018361.1">
    <property type="nucleotide sequence ID" value="XM_029162528.3"/>
</dbReference>
<dbReference type="GO" id="GO:0098574">
    <property type="term" value="C:cytoplasmic side of lysosomal membrane"/>
    <property type="evidence" value="ECO:0007669"/>
    <property type="project" value="TreeGrafter"/>
</dbReference>
<keyword evidence="6" id="KW-0862">Zinc</keyword>
<evidence type="ECO:0000256" key="1">
    <source>
        <dbReference type="ARBA" id="ARBA00004125"/>
    </source>
</evidence>
<evidence type="ECO:0000256" key="4">
    <source>
        <dbReference type="ARBA" id="ARBA00005975"/>
    </source>
</evidence>
<dbReference type="OrthoDB" id="4713066at2759"/>
<dbReference type="PANTHER" id="PTHR23292">
    <property type="entry name" value="LIPOPOLYSACCHARIDE-INDUCED TUMOR NECROSIS FACTOR-ALPHA FACTOR"/>
    <property type="match status" value="1"/>
</dbReference>
<accession>A0A6P7NF84</accession>
<evidence type="ECO:0000256" key="8">
    <source>
        <dbReference type="SAM" id="MobiDB-lite"/>
    </source>
</evidence>
<dbReference type="SMART" id="SM00714">
    <property type="entry name" value="LITAF"/>
    <property type="match status" value="1"/>
</dbReference>
<dbReference type="GO" id="GO:0098560">
    <property type="term" value="C:cytoplasmic side of late endosome membrane"/>
    <property type="evidence" value="ECO:0007669"/>
    <property type="project" value="TreeGrafter"/>
</dbReference>
<evidence type="ECO:0000256" key="6">
    <source>
        <dbReference type="ARBA" id="ARBA00022833"/>
    </source>
</evidence>
<dbReference type="GO" id="GO:0005634">
    <property type="term" value="C:nucleus"/>
    <property type="evidence" value="ECO:0007669"/>
    <property type="project" value="TreeGrafter"/>
</dbReference>
<dbReference type="AlphaFoldDB" id="A0A6P7NF84"/>
<dbReference type="InterPro" id="IPR006629">
    <property type="entry name" value="LITAF"/>
</dbReference>
<name>A0A6P7NF84_BETSP</name>
<evidence type="ECO:0000313" key="12">
    <source>
        <dbReference type="RefSeq" id="XP_029018351.1"/>
    </source>
</evidence>
<keyword evidence="11" id="KW-1185">Reference proteome</keyword>
<sequence>MDKGQGSAMGPAPPYPGPPAQPVYAPQPQPQYVVQPQPVTVVQPQPIAVVQPAASVVYTPQQPQVIRTVNQVMVVQQMPTNAPAQMVCPRCQTTVVTNIRYKNGLLTWLICGLLGVFLIWPCCLIPFCVNECKDVEHVCPACNNVMHVHTRM</sequence>
<protein>
    <submittedName>
        <fullName evidence="12 13">Lipopolysaccharide-induced tumor necrosis factor-alpha factor homolog isoform X1</fullName>
    </submittedName>
</protein>
<reference evidence="12 13" key="1">
    <citation type="submission" date="2025-04" db="UniProtKB">
        <authorList>
            <consortium name="RefSeq"/>
        </authorList>
    </citation>
    <scope>IDENTIFICATION</scope>
</reference>
<feature type="compositionally biased region" description="Pro residues" evidence="8">
    <location>
        <begin position="11"/>
        <end position="21"/>
    </location>
</feature>
<comment type="subcellular location">
    <subcellularLocation>
        <location evidence="1">Endosome membrane</location>
        <topology evidence="1">Peripheral membrane protein</topology>
        <orientation evidence="1">Cytoplasmic side</orientation>
    </subcellularLocation>
    <subcellularLocation>
        <location evidence="2">Late endosome membrane</location>
    </subcellularLocation>
    <subcellularLocation>
        <location evidence="3">Lysosome membrane</location>
        <topology evidence="3">Peripheral membrane protein</topology>
        <orientation evidence="3">Cytoplasmic side</orientation>
    </subcellularLocation>
</comment>
<evidence type="ECO:0000256" key="2">
    <source>
        <dbReference type="ARBA" id="ARBA00004414"/>
    </source>
</evidence>
<feature type="region of interest" description="Disordered" evidence="8">
    <location>
        <begin position="1"/>
        <end position="21"/>
    </location>
</feature>
<evidence type="ECO:0000256" key="7">
    <source>
        <dbReference type="ARBA" id="ARBA00023136"/>
    </source>
</evidence>
<dbReference type="PROSITE" id="PS51837">
    <property type="entry name" value="LITAF"/>
    <property type="match status" value="1"/>
</dbReference>
<evidence type="ECO:0000256" key="9">
    <source>
        <dbReference type="SAM" id="Phobius"/>
    </source>
</evidence>
<evidence type="ECO:0000313" key="13">
    <source>
        <dbReference type="RefSeq" id="XP_029018361.1"/>
    </source>
</evidence>
<dbReference type="RefSeq" id="XP_029018351.1">
    <property type="nucleotide sequence ID" value="XM_029162518.3"/>
</dbReference>
<dbReference type="PANTHER" id="PTHR23292:SF45">
    <property type="entry name" value="LIPOPOLYSACCHARIDE-INDUCED TUMOR NECROSIS FACTOR-ALPHA FACTOR HOMOLOG"/>
    <property type="match status" value="1"/>
</dbReference>
<evidence type="ECO:0000259" key="10">
    <source>
        <dbReference type="PROSITE" id="PS51837"/>
    </source>
</evidence>
<dbReference type="KEGG" id="bspl:114862329"/>
<organism evidence="11 12">
    <name type="scientific">Betta splendens</name>
    <name type="common">Siamese fighting fish</name>
    <dbReference type="NCBI Taxonomy" id="158456"/>
    <lineage>
        <taxon>Eukaryota</taxon>
        <taxon>Metazoa</taxon>
        <taxon>Chordata</taxon>
        <taxon>Craniata</taxon>
        <taxon>Vertebrata</taxon>
        <taxon>Euteleostomi</taxon>
        <taxon>Actinopterygii</taxon>
        <taxon>Neopterygii</taxon>
        <taxon>Teleostei</taxon>
        <taxon>Neoteleostei</taxon>
        <taxon>Acanthomorphata</taxon>
        <taxon>Anabantaria</taxon>
        <taxon>Anabantiformes</taxon>
        <taxon>Anabantoidei</taxon>
        <taxon>Osphronemidae</taxon>
        <taxon>Betta</taxon>
    </lineage>
</organism>
<dbReference type="InterPro" id="IPR037519">
    <property type="entry name" value="LITAF_fam"/>
</dbReference>
<dbReference type="Proteomes" id="UP000515150">
    <property type="component" value="Chromosome 1"/>
</dbReference>
<dbReference type="GeneID" id="114862329"/>
<keyword evidence="7 9" id="KW-0472">Membrane</keyword>
<evidence type="ECO:0000256" key="3">
    <source>
        <dbReference type="ARBA" id="ARBA00004630"/>
    </source>
</evidence>
<dbReference type="GO" id="GO:0008270">
    <property type="term" value="F:zinc ion binding"/>
    <property type="evidence" value="ECO:0007669"/>
    <property type="project" value="TreeGrafter"/>
</dbReference>
<keyword evidence="9" id="KW-1133">Transmembrane helix</keyword>